<comment type="caution">
    <text evidence="3">The sequence shown here is derived from an EMBL/GenBank/DDBJ whole genome shotgun (WGS) entry which is preliminary data.</text>
</comment>
<keyword evidence="1" id="KW-0175">Coiled coil</keyword>
<protein>
    <submittedName>
        <fullName evidence="3">Uncharacterized protein</fullName>
    </submittedName>
</protein>
<dbReference type="EMBL" id="JAEOAQ010000005">
    <property type="protein sequence ID" value="KAG5418642.1"/>
    <property type="molecule type" value="Genomic_DNA"/>
</dbReference>
<dbReference type="GeneID" id="93652799"/>
<evidence type="ECO:0000313" key="3">
    <source>
        <dbReference type="EMBL" id="KAG5418642.1"/>
    </source>
</evidence>
<feature type="region of interest" description="Disordered" evidence="2">
    <location>
        <begin position="18"/>
        <end position="75"/>
    </location>
</feature>
<evidence type="ECO:0000256" key="2">
    <source>
        <dbReference type="SAM" id="MobiDB-lite"/>
    </source>
</evidence>
<evidence type="ECO:0000313" key="4">
    <source>
        <dbReference type="Proteomes" id="UP000669133"/>
    </source>
</evidence>
<sequence length="733" mass="83328">MDIGIDSKEKHDITVIMQESMDNSAFSSPKNSTPLSNNQTVINSIEKRSSKGSPFKSKFSRSPRRSQQIQRQSQSFESLDIINESTQQQSQAIKEEYDELERRYADAVLQYEQFKVENQKLRDEVQSNQDEVVSLKSNLESAEQSLVDLESEKQRLKEASLQNETLYKKAIESLQNKIEDLTMQLTTTTNTSNVPISRGGNALVTKYERLLRDYKVLQHQFEVEKSSKIVLMDQIEFLAHKNEELAHQLESPITDDMESEGNKSVNGYITDASHYIRDGDDHYIEYDSNMDIGDQSFPGGESTSESVKVTSNFQFPPSPDPKSKEQKRSSLPVNLKEQCAPQPPDFVLSPFKLTPGPSTSNREEGVFENTNTADIEDYLTSNPSHVRYNSHDILPIKVEFEAEPVRFTSVPEKVLKHNPGFNVIEQTFDAEYAKLHHRDGTFCALNGMDSEDTGFDSSQHMSYDEFDSSSKRSSYLNTDSKTRQEITKLKFELQSLKLHNEKLLSYIGFELQKQKKNIKKLAKKQSARSLRTLSKQMEYSDAKLIEESKNMLINQKRVLRSVSINAVFNKNENFANPVGLNIGTANDGFNTAPDSYPYDSEADKSHESNFVNDKIVKKFASQIMNRNDLYSLSEDEVDSDFENDSWALAEDGENENGQEYYDITSSSSSSSEEEENMIHKIRSFVLGTPKDTKKKRKDDLIDDNLKFKFLTIALGIAIIGLKLTPKSQSAITQ</sequence>
<reference evidence="3 4" key="1">
    <citation type="submission" date="2020-12" db="EMBL/GenBank/DDBJ databases">
        <title>Effect of drift, selection, and recombination on the evolution of hybrid genomes in Candida yeast pathogens.</title>
        <authorList>
            <person name="Mixao V."/>
            <person name="Ksiezopolska E."/>
            <person name="Saus E."/>
            <person name="Boekhout T."/>
            <person name="Gacser A."/>
            <person name="Gabaldon T."/>
        </authorList>
    </citation>
    <scope>NUCLEOTIDE SEQUENCE [LARGE SCALE GENOMIC DNA]</scope>
    <source>
        <strain evidence="3 4">BP57</strain>
    </source>
</reference>
<accession>A0A8H8DAX0</accession>
<dbReference type="RefSeq" id="XP_067547758.1">
    <property type="nucleotide sequence ID" value="XM_067693215.1"/>
</dbReference>
<gene>
    <name evidence="3" type="ORF">I9W82_004170</name>
</gene>
<feature type="compositionally biased region" description="Low complexity" evidence="2">
    <location>
        <begin position="65"/>
        <end position="75"/>
    </location>
</feature>
<feature type="compositionally biased region" description="Polar residues" evidence="2">
    <location>
        <begin position="20"/>
        <end position="43"/>
    </location>
</feature>
<feature type="region of interest" description="Disordered" evidence="2">
    <location>
        <begin position="344"/>
        <end position="364"/>
    </location>
</feature>
<dbReference type="AlphaFoldDB" id="A0A8H8DAX0"/>
<proteinExistence type="predicted"/>
<keyword evidence="4" id="KW-1185">Reference proteome</keyword>
<evidence type="ECO:0000256" key="1">
    <source>
        <dbReference type="SAM" id="Coils"/>
    </source>
</evidence>
<name>A0A8H8DAX0_9ASCO</name>
<dbReference type="OrthoDB" id="3995760at2759"/>
<dbReference type="Proteomes" id="UP000669133">
    <property type="component" value="Unassembled WGS sequence"/>
</dbReference>
<feature type="compositionally biased region" description="Polar residues" evidence="2">
    <location>
        <begin position="301"/>
        <end position="315"/>
    </location>
</feature>
<organism evidence="3 4">
    <name type="scientific">Candida metapsilosis</name>
    <dbReference type="NCBI Taxonomy" id="273372"/>
    <lineage>
        <taxon>Eukaryota</taxon>
        <taxon>Fungi</taxon>
        <taxon>Dikarya</taxon>
        <taxon>Ascomycota</taxon>
        <taxon>Saccharomycotina</taxon>
        <taxon>Pichiomycetes</taxon>
        <taxon>Debaryomycetaceae</taxon>
        <taxon>Candida/Lodderomyces clade</taxon>
        <taxon>Candida</taxon>
    </lineage>
</organism>
<feature type="coiled-coil region" evidence="1">
    <location>
        <begin position="83"/>
        <end position="191"/>
    </location>
</feature>
<feature type="region of interest" description="Disordered" evidence="2">
    <location>
        <begin position="286"/>
        <end position="332"/>
    </location>
</feature>